<keyword evidence="14" id="KW-1185">Reference proteome</keyword>
<evidence type="ECO:0000256" key="1">
    <source>
        <dbReference type="ARBA" id="ARBA00004167"/>
    </source>
</evidence>
<keyword evidence="6" id="KW-1133">Transmembrane helix</keyword>
<keyword evidence="4" id="KW-0812">Transmembrane</keyword>
<evidence type="ECO:0000256" key="10">
    <source>
        <dbReference type="ARBA" id="ARBA00023136"/>
    </source>
</evidence>
<dbReference type="GO" id="GO:0016114">
    <property type="term" value="P:terpenoid biosynthetic process"/>
    <property type="evidence" value="ECO:0007669"/>
    <property type="project" value="UniProtKB-ARBA"/>
</dbReference>
<feature type="binding site" description="axial binding residue" evidence="11">
    <location>
        <position position="468"/>
    </location>
    <ligand>
        <name>heme</name>
        <dbReference type="ChEBI" id="CHEBI:30413"/>
    </ligand>
    <ligandPart>
        <name>Fe</name>
        <dbReference type="ChEBI" id="CHEBI:18248"/>
    </ligandPart>
</feature>
<evidence type="ECO:0000256" key="6">
    <source>
        <dbReference type="ARBA" id="ARBA00022989"/>
    </source>
</evidence>
<evidence type="ECO:0000256" key="7">
    <source>
        <dbReference type="ARBA" id="ARBA00023002"/>
    </source>
</evidence>
<comment type="caution">
    <text evidence="13">The sequence shown here is derived from an EMBL/GenBank/DDBJ whole genome shotgun (WGS) entry which is preliminary data.</text>
</comment>
<dbReference type="PRINTS" id="PR00385">
    <property type="entry name" value="P450"/>
</dbReference>
<keyword evidence="9 12" id="KW-0503">Monooxygenase</keyword>
<evidence type="ECO:0000256" key="4">
    <source>
        <dbReference type="ARBA" id="ARBA00022692"/>
    </source>
</evidence>
<evidence type="ECO:0000256" key="2">
    <source>
        <dbReference type="ARBA" id="ARBA00010617"/>
    </source>
</evidence>
<dbReference type="Gene3D" id="1.10.630.10">
    <property type="entry name" value="Cytochrome P450"/>
    <property type="match status" value="1"/>
</dbReference>
<evidence type="ECO:0000256" key="11">
    <source>
        <dbReference type="PIRSR" id="PIRSR602401-1"/>
    </source>
</evidence>
<sequence>MELFTCSILISCALVSLLYVWKFLNWVWFTPKSLENHLRRQGFAGNPYRLMTGDLKESAAIIKNAENQSMEFTNDIVSRVYPIFHTAFKNHGKKSFVWFGPRPALILSDPEAVRDILMKNYIFVKMPNSPLNKMLGRGLVMLEQDEWTKHRKLINPAFHVQKLKNMVGSFHMSCSIMMRKWDELARIDGSIELDVWPYLQAMTADVVSRAAFGISNDEGEKIARLQKQQAACILQANRSLYIPGWRYLPTKGNRRLKQLTEEIESIFRSIISKRMEEEAGREEEEAGGREEGDLLGILLESNSKEMKEHGAKSGLNMKDVMEECKNFFFAGQDTSAALLSWTMILLSKNQDWQTRARDEVLQAFGTRKPDYQELNHLKILGMILHEVLRLYPPIVMLARHTEKEGASGKVTIPAGVQLMLPVLLLHHDPEIWGPDAKEFNPERFAQGVSGATGGRLTYLPFGWGPRTCIAQNFALLQTKMTMATMLQNYSFRLSPSYLHAPLTVVSLQPQHGARLILTKI</sequence>
<dbReference type="SUPFAM" id="SSF48264">
    <property type="entry name" value="Cytochrome P450"/>
    <property type="match status" value="1"/>
</dbReference>
<protein>
    <submittedName>
        <fullName evidence="13">Unspecific monooxygenase</fullName>
        <ecNumber evidence="13">1.14.14.1</ecNumber>
    </submittedName>
</protein>
<dbReference type="EC" id="1.14.14.1" evidence="13"/>
<evidence type="ECO:0000256" key="9">
    <source>
        <dbReference type="ARBA" id="ARBA00023033"/>
    </source>
</evidence>
<dbReference type="GO" id="GO:0016712">
    <property type="term" value="F:oxidoreductase activity, acting on paired donors, with incorporation or reduction of molecular oxygen, reduced flavin or flavoprotein as one donor, and incorporation of one atom of oxygen"/>
    <property type="evidence" value="ECO:0007669"/>
    <property type="project" value="UniProtKB-EC"/>
</dbReference>
<accession>A0ABD1HKR0</accession>
<name>A0ABD1HKR0_SALDI</name>
<dbReference type="EMBL" id="JBEAFC010000005">
    <property type="protein sequence ID" value="KAL1555684.1"/>
    <property type="molecule type" value="Genomic_DNA"/>
</dbReference>
<comment type="cofactor">
    <cofactor evidence="11">
        <name>heme</name>
        <dbReference type="ChEBI" id="CHEBI:30413"/>
    </cofactor>
</comment>
<evidence type="ECO:0000313" key="13">
    <source>
        <dbReference type="EMBL" id="KAL1555684.1"/>
    </source>
</evidence>
<dbReference type="PANTHER" id="PTHR24282">
    <property type="entry name" value="CYTOCHROME P450 FAMILY MEMBER"/>
    <property type="match status" value="1"/>
</dbReference>
<dbReference type="InterPro" id="IPR002401">
    <property type="entry name" value="Cyt_P450_E_grp-I"/>
</dbReference>
<evidence type="ECO:0000313" key="14">
    <source>
        <dbReference type="Proteomes" id="UP001567538"/>
    </source>
</evidence>
<reference evidence="13 14" key="1">
    <citation type="submission" date="2024-06" db="EMBL/GenBank/DDBJ databases">
        <title>A chromosome level genome sequence of Diviner's sage (Salvia divinorum).</title>
        <authorList>
            <person name="Ford S.A."/>
            <person name="Ro D.-K."/>
            <person name="Ness R.W."/>
            <person name="Phillips M.A."/>
        </authorList>
    </citation>
    <scope>NUCLEOTIDE SEQUENCE [LARGE SCALE GENOMIC DNA]</scope>
    <source>
        <strain evidence="13">SAF-2024a</strain>
        <tissue evidence="13">Leaf</tissue>
    </source>
</reference>
<dbReference type="GO" id="GO:0046872">
    <property type="term" value="F:metal ion binding"/>
    <property type="evidence" value="ECO:0007669"/>
    <property type="project" value="UniProtKB-KW"/>
</dbReference>
<evidence type="ECO:0000256" key="5">
    <source>
        <dbReference type="ARBA" id="ARBA00022723"/>
    </source>
</evidence>
<gene>
    <name evidence="13" type="ORF">AAHA92_11391</name>
</gene>
<comment type="similarity">
    <text evidence="2 12">Belongs to the cytochrome P450 family.</text>
</comment>
<dbReference type="InterPro" id="IPR036396">
    <property type="entry name" value="Cyt_P450_sf"/>
</dbReference>
<dbReference type="Pfam" id="PF00067">
    <property type="entry name" value="p450"/>
    <property type="match status" value="1"/>
</dbReference>
<keyword evidence="5 11" id="KW-0479">Metal-binding</keyword>
<dbReference type="PROSITE" id="PS00086">
    <property type="entry name" value="CYTOCHROME_P450"/>
    <property type="match status" value="1"/>
</dbReference>
<dbReference type="Proteomes" id="UP001567538">
    <property type="component" value="Unassembled WGS sequence"/>
</dbReference>
<keyword evidence="10" id="KW-0472">Membrane</keyword>
<proteinExistence type="inferred from homology"/>
<dbReference type="PANTHER" id="PTHR24282:SF255">
    <property type="entry name" value="CYTOCHROME P450 72A11-RELATED"/>
    <property type="match status" value="1"/>
</dbReference>
<keyword evidence="3 11" id="KW-0349">Heme</keyword>
<evidence type="ECO:0000256" key="8">
    <source>
        <dbReference type="ARBA" id="ARBA00023004"/>
    </source>
</evidence>
<evidence type="ECO:0000256" key="3">
    <source>
        <dbReference type="ARBA" id="ARBA00022617"/>
    </source>
</evidence>
<dbReference type="AlphaFoldDB" id="A0ABD1HKR0"/>
<dbReference type="InterPro" id="IPR050665">
    <property type="entry name" value="Cytochrome_P450_Monooxygen"/>
</dbReference>
<dbReference type="InterPro" id="IPR001128">
    <property type="entry name" value="Cyt_P450"/>
</dbReference>
<organism evidence="13 14">
    <name type="scientific">Salvia divinorum</name>
    <name type="common">Maria pastora</name>
    <name type="synonym">Diviner's sage</name>
    <dbReference type="NCBI Taxonomy" id="28513"/>
    <lineage>
        <taxon>Eukaryota</taxon>
        <taxon>Viridiplantae</taxon>
        <taxon>Streptophyta</taxon>
        <taxon>Embryophyta</taxon>
        <taxon>Tracheophyta</taxon>
        <taxon>Spermatophyta</taxon>
        <taxon>Magnoliopsida</taxon>
        <taxon>eudicotyledons</taxon>
        <taxon>Gunneridae</taxon>
        <taxon>Pentapetalae</taxon>
        <taxon>asterids</taxon>
        <taxon>lamiids</taxon>
        <taxon>Lamiales</taxon>
        <taxon>Lamiaceae</taxon>
        <taxon>Nepetoideae</taxon>
        <taxon>Mentheae</taxon>
        <taxon>Salviinae</taxon>
        <taxon>Salvia</taxon>
        <taxon>Salvia subgen. Calosphace</taxon>
    </lineage>
</organism>
<dbReference type="PRINTS" id="PR00463">
    <property type="entry name" value="EP450I"/>
</dbReference>
<dbReference type="InterPro" id="IPR017972">
    <property type="entry name" value="Cyt_P450_CS"/>
</dbReference>
<keyword evidence="7 12" id="KW-0560">Oxidoreductase</keyword>
<comment type="subcellular location">
    <subcellularLocation>
        <location evidence="1">Membrane</location>
        <topology evidence="1">Single-pass membrane protein</topology>
    </subcellularLocation>
</comment>
<evidence type="ECO:0000256" key="12">
    <source>
        <dbReference type="RuleBase" id="RU000461"/>
    </source>
</evidence>
<keyword evidence="8 11" id="KW-0408">Iron</keyword>
<dbReference type="GO" id="GO:0016020">
    <property type="term" value="C:membrane"/>
    <property type="evidence" value="ECO:0007669"/>
    <property type="project" value="UniProtKB-SubCell"/>
</dbReference>